<evidence type="ECO:0000313" key="4">
    <source>
        <dbReference type="EMBL" id="OIP36488.1"/>
    </source>
</evidence>
<dbReference type="InterPro" id="IPR005225">
    <property type="entry name" value="Small_GTP-bd"/>
</dbReference>
<keyword evidence="1" id="KW-0547">Nucleotide-binding</keyword>
<reference evidence="4 5" key="1">
    <citation type="journal article" date="2016" name="Environ. Microbiol.">
        <title>Genomic resolution of a cold subsurface aquifer community provides metabolic insights for novel microbes adapted to high CO concentrations.</title>
        <authorList>
            <person name="Probst A.J."/>
            <person name="Castelle C.J."/>
            <person name="Singh A."/>
            <person name="Brown C.T."/>
            <person name="Anantharaman K."/>
            <person name="Sharon I."/>
            <person name="Hug L.A."/>
            <person name="Burstein D."/>
            <person name="Emerson J.B."/>
            <person name="Thomas B.C."/>
            <person name="Banfield J.F."/>
        </authorList>
    </citation>
    <scope>NUCLEOTIDE SEQUENCE [LARGE SCALE GENOMIC DNA]</scope>
    <source>
        <strain evidence="4">CG2_30_40_21</strain>
    </source>
</reference>
<dbReference type="GO" id="GO:0005525">
    <property type="term" value="F:GTP binding"/>
    <property type="evidence" value="ECO:0007669"/>
    <property type="project" value="UniProtKB-KW"/>
</dbReference>
<evidence type="ECO:0000256" key="1">
    <source>
        <dbReference type="ARBA" id="ARBA00022741"/>
    </source>
</evidence>
<dbReference type="SUPFAM" id="SSF116878">
    <property type="entry name" value="TrmE connector domain"/>
    <property type="match status" value="1"/>
</dbReference>
<protein>
    <recommendedName>
        <fullName evidence="3">TrmE-type G domain-containing protein</fullName>
    </recommendedName>
</protein>
<dbReference type="PANTHER" id="PTHR42714">
    <property type="entry name" value="TRNA MODIFICATION GTPASE GTPBP3"/>
    <property type="match status" value="1"/>
</dbReference>
<dbReference type="GO" id="GO:0002098">
    <property type="term" value="P:tRNA wobble uridine modification"/>
    <property type="evidence" value="ECO:0007669"/>
    <property type="project" value="TreeGrafter"/>
</dbReference>
<gene>
    <name evidence="4" type="ORF">AUJ95_09340</name>
</gene>
<feature type="domain" description="TrmE-type G" evidence="3">
    <location>
        <begin position="79"/>
        <end position="238"/>
    </location>
</feature>
<sequence length="317" mass="34835">MLCFQGFVLGSRGKEREIWGKKWNIILPHFSNSHYGFSDSPQRHGDTETARIIDGLGLVEKQLTTLINSSHQGKILREGVSCVIVGRPNVGKSSLLNTLLGEARAIVTHLPGTTRDIIEEIIDISGIPLRIVDTAGLRETIDIIEKEGVSRAWKAIEGADAILLVLDASCPLTHEDLLIIERLKEQSCIVVLNKCDMKNEIDMVQLKRLFPDKPMVHISAINGQGMEGLRDAIKGLLLNGQINIGEGVMVSNVRHIDALKKALSAILRAKDTFKNNLSIDIIAVDLHDALLCLNILVGEITTEDILDAVFSRFCVGK</sequence>
<evidence type="ECO:0000313" key="5">
    <source>
        <dbReference type="Proteomes" id="UP000183085"/>
    </source>
</evidence>
<dbReference type="AlphaFoldDB" id="A0A1J5E1C9"/>
<dbReference type="Proteomes" id="UP000183085">
    <property type="component" value="Unassembled WGS sequence"/>
</dbReference>
<dbReference type="FunFam" id="3.40.50.300:FF:000494">
    <property type="entry name" value="tRNA modification GTPase MnmE"/>
    <property type="match status" value="1"/>
</dbReference>
<evidence type="ECO:0000259" key="3">
    <source>
        <dbReference type="PROSITE" id="PS51709"/>
    </source>
</evidence>
<dbReference type="InterPro" id="IPR027417">
    <property type="entry name" value="P-loop_NTPase"/>
</dbReference>
<dbReference type="CDD" id="cd04164">
    <property type="entry name" value="trmE"/>
    <property type="match status" value="1"/>
</dbReference>
<dbReference type="NCBIfam" id="TIGR00231">
    <property type="entry name" value="small_GTP"/>
    <property type="match status" value="1"/>
</dbReference>
<accession>A0A1J5E1C9</accession>
<organism evidence="4 5">
    <name type="scientific">Candidatus Desantisbacteria bacterium CG2_30_40_21</name>
    <dbReference type="NCBI Taxonomy" id="1817895"/>
    <lineage>
        <taxon>Bacteria</taxon>
        <taxon>Candidatus Desantisiibacteriota</taxon>
    </lineage>
</organism>
<dbReference type="Pfam" id="PF12631">
    <property type="entry name" value="MnmE_helical"/>
    <property type="match status" value="1"/>
</dbReference>
<dbReference type="Pfam" id="PF01926">
    <property type="entry name" value="MMR_HSR1"/>
    <property type="match status" value="1"/>
</dbReference>
<dbReference type="STRING" id="1817895.AUJ95_09340"/>
<dbReference type="Gene3D" id="1.20.120.430">
    <property type="entry name" value="tRNA modification GTPase MnmE domain 2"/>
    <property type="match status" value="1"/>
</dbReference>
<dbReference type="InterPro" id="IPR025867">
    <property type="entry name" value="MnmE_helical"/>
</dbReference>
<dbReference type="InterPro" id="IPR006073">
    <property type="entry name" value="GTP-bd"/>
</dbReference>
<dbReference type="EMBL" id="MNYI01000239">
    <property type="protein sequence ID" value="OIP36488.1"/>
    <property type="molecule type" value="Genomic_DNA"/>
</dbReference>
<dbReference type="GO" id="GO:0030488">
    <property type="term" value="P:tRNA methylation"/>
    <property type="evidence" value="ECO:0007669"/>
    <property type="project" value="TreeGrafter"/>
</dbReference>
<dbReference type="Gene3D" id="3.40.50.300">
    <property type="entry name" value="P-loop containing nucleotide triphosphate hydrolases"/>
    <property type="match status" value="1"/>
</dbReference>
<dbReference type="PROSITE" id="PS51709">
    <property type="entry name" value="G_TRME"/>
    <property type="match status" value="1"/>
</dbReference>
<dbReference type="SUPFAM" id="SSF52540">
    <property type="entry name" value="P-loop containing nucleoside triphosphate hydrolases"/>
    <property type="match status" value="1"/>
</dbReference>
<proteinExistence type="predicted"/>
<dbReference type="InterPro" id="IPR027368">
    <property type="entry name" value="MnmE_dom2"/>
</dbReference>
<dbReference type="InterPro" id="IPR031168">
    <property type="entry name" value="G_TrmE"/>
</dbReference>
<evidence type="ECO:0000256" key="2">
    <source>
        <dbReference type="ARBA" id="ARBA00023134"/>
    </source>
</evidence>
<keyword evidence="2" id="KW-0342">GTP-binding</keyword>
<dbReference type="PANTHER" id="PTHR42714:SF2">
    <property type="entry name" value="TRNA MODIFICATION GTPASE GTPBP3, MITOCHONDRIAL"/>
    <property type="match status" value="1"/>
</dbReference>
<dbReference type="GO" id="GO:0005829">
    <property type="term" value="C:cytosol"/>
    <property type="evidence" value="ECO:0007669"/>
    <property type="project" value="TreeGrafter"/>
</dbReference>
<name>A0A1J5E1C9_9BACT</name>
<comment type="caution">
    <text evidence="4">The sequence shown here is derived from an EMBL/GenBank/DDBJ whole genome shotgun (WGS) entry which is preliminary data.</text>
</comment>